<dbReference type="OrthoDB" id="7889025at2"/>
<reference evidence="2 3" key="1">
    <citation type="submission" date="2018-08" db="EMBL/GenBank/DDBJ databases">
        <title>Sphingobium sp. EO9.</title>
        <authorList>
            <person name="Park Y."/>
            <person name="Kim K.H."/>
            <person name="Jeon C.O."/>
        </authorList>
    </citation>
    <scope>NUCLEOTIDE SEQUENCE [LARGE SCALE GENOMIC DNA]</scope>
    <source>
        <strain evidence="2 3">EO9</strain>
    </source>
</reference>
<feature type="transmembrane region" description="Helical" evidence="1">
    <location>
        <begin position="272"/>
        <end position="291"/>
    </location>
</feature>
<evidence type="ECO:0000313" key="3">
    <source>
        <dbReference type="Proteomes" id="UP000283469"/>
    </source>
</evidence>
<comment type="caution">
    <text evidence="2">The sequence shown here is derived from an EMBL/GenBank/DDBJ whole genome shotgun (WGS) entry which is preliminary data.</text>
</comment>
<accession>A0A418YRG7</accession>
<feature type="transmembrane region" description="Helical" evidence="1">
    <location>
        <begin position="194"/>
        <end position="215"/>
    </location>
</feature>
<feature type="transmembrane region" description="Helical" evidence="1">
    <location>
        <begin position="455"/>
        <end position="472"/>
    </location>
</feature>
<keyword evidence="3" id="KW-1185">Reference proteome</keyword>
<evidence type="ECO:0000256" key="1">
    <source>
        <dbReference type="SAM" id="Phobius"/>
    </source>
</evidence>
<dbReference type="AlphaFoldDB" id="A0A418YRG7"/>
<feature type="transmembrane region" description="Helical" evidence="1">
    <location>
        <begin position="129"/>
        <end position="149"/>
    </location>
</feature>
<dbReference type="Proteomes" id="UP000283469">
    <property type="component" value="Unassembled WGS sequence"/>
</dbReference>
<name>A0A418YRG7_9SPHN</name>
<keyword evidence="1" id="KW-1133">Transmembrane helix</keyword>
<proteinExistence type="predicted"/>
<keyword evidence="1" id="KW-0812">Transmembrane</keyword>
<protein>
    <submittedName>
        <fullName evidence="2">Integral membrane-like protein</fullName>
    </submittedName>
</protein>
<organism evidence="2 3">
    <name type="scientific">Sphingobium terrigena</name>
    <dbReference type="NCBI Taxonomy" id="2304063"/>
    <lineage>
        <taxon>Bacteria</taxon>
        <taxon>Pseudomonadati</taxon>
        <taxon>Pseudomonadota</taxon>
        <taxon>Alphaproteobacteria</taxon>
        <taxon>Sphingomonadales</taxon>
        <taxon>Sphingomonadaceae</taxon>
        <taxon>Sphingobium</taxon>
    </lineage>
</organism>
<feature type="transmembrane region" description="Helical" evidence="1">
    <location>
        <begin position="247"/>
        <end position="265"/>
    </location>
</feature>
<evidence type="ECO:0000313" key="2">
    <source>
        <dbReference type="EMBL" id="RJG54235.1"/>
    </source>
</evidence>
<feature type="transmembrane region" description="Helical" evidence="1">
    <location>
        <begin position="79"/>
        <end position="100"/>
    </location>
</feature>
<dbReference type="EMBL" id="QVRA01000011">
    <property type="protein sequence ID" value="RJG54235.1"/>
    <property type="molecule type" value="Genomic_DNA"/>
</dbReference>
<feature type="transmembrane region" description="Helical" evidence="1">
    <location>
        <begin position="325"/>
        <end position="341"/>
    </location>
</feature>
<keyword evidence="1" id="KW-0472">Membrane</keyword>
<feature type="transmembrane region" description="Helical" evidence="1">
    <location>
        <begin position="155"/>
        <end position="182"/>
    </location>
</feature>
<gene>
    <name evidence="2" type="ORF">D0Z70_13525</name>
</gene>
<feature type="transmembrane region" description="Helical" evidence="1">
    <location>
        <begin position="303"/>
        <end position="320"/>
    </location>
</feature>
<sequence length="509" mass="56135">MAILIMLPNLLWGPGDTDDVRYSFVWAEQFGKAMAAGNLYPRWLPDSFQGLGSPSFYFYPPASYWLAGGLKAIGLSTQLAITASFTILLALSGATMHAWLADRGTRPMLGALLYMAAPYHLMDIYVRGALAETAAFPLLPLVALGIARLPRRNGFILLCLSFAGLLITHLPMALLTGLFLVLPLLVWRLRTDRTVLLPAALAGALAFGLAAFYLVPALTLQRYASTQWLWGPYHQPSSWSALSPHSLIYQFPAFLAVAPVAMLIASRAQQPWRLITWVTGLASLGLIPFLWDLPLLGQVQFPWRLLAIVEFAAITAFMSARPQPWAARLAAILAVFAYGHWTQRTVDSFSRPVDFPALARDLPDAAEYLPTGFDGKLIRTTDRMMDLRQWQGLPRSDVVTVKRPGPVTVGRAAFPIWQVEREGVTIPSAGPILHFVAPTPGTYRIERVRLWQEKVGATISLIALLGLALLILRRRISHLSKFPSYSPSQALSDRPSFGRLRSRITGGDL</sequence>